<evidence type="ECO:0000313" key="1">
    <source>
        <dbReference type="EMBL" id="KAK2637854.1"/>
    </source>
</evidence>
<reference evidence="1" key="1">
    <citation type="journal article" date="2023" name="Plant J.">
        <title>Genome sequences and population genomics provide insights into the demographic history, inbreeding, and mutation load of two 'living fossil' tree species of Dipteronia.</title>
        <authorList>
            <person name="Feng Y."/>
            <person name="Comes H.P."/>
            <person name="Chen J."/>
            <person name="Zhu S."/>
            <person name="Lu R."/>
            <person name="Zhang X."/>
            <person name="Li P."/>
            <person name="Qiu J."/>
            <person name="Olsen K.M."/>
            <person name="Qiu Y."/>
        </authorList>
    </citation>
    <scope>NUCLEOTIDE SEQUENCE</scope>
    <source>
        <strain evidence="1">KIB01</strain>
    </source>
</reference>
<dbReference type="AlphaFoldDB" id="A0AAD9TKM0"/>
<accession>A0AAD9TKM0</accession>
<dbReference type="Proteomes" id="UP001280121">
    <property type="component" value="Unassembled WGS sequence"/>
</dbReference>
<evidence type="ECO:0000313" key="2">
    <source>
        <dbReference type="Proteomes" id="UP001280121"/>
    </source>
</evidence>
<name>A0AAD9TKM0_9ROSI</name>
<organism evidence="1 2">
    <name type="scientific">Dipteronia dyeriana</name>
    <dbReference type="NCBI Taxonomy" id="168575"/>
    <lineage>
        <taxon>Eukaryota</taxon>
        <taxon>Viridiplantae</taxon>
        <taxon>Streptophyta</taxon>
        <taxon>Embryophyta</taxon>
        <taxon>Tracheophyta</taxon>
        <taxon>Spermatophyta</taxon>
        <taxon>Magnoliopsida</taxon>
        <taxon>eudicotyledons</taxon>
        <taxon>Gunneridae</taxon>
        <taxon>Pentapetalae</taxon>
        <taxon>rosids</taxon>
        <taxon>malvids</taxon>
        <taxon>Sapindales</taxon>
        <taxon>Sapindaceae</taxon>
        <taxon>Hippocastanoideae</taxon>
        <taxon>Acereae</taxon>
        <taxon>Dipteronia</taxon>
    </lineage>
</organism>
<sequence length="125" mass="14790">MIISHPYKRMERISGVVENFGRANPLQATVDRGELDREANIFSCRLKSKEMNRASMEGCMFQSEHIRSYKVEVDNKETQDKRRKADDLVNFGKVPSKIGRDDDFPLRWCQPTVWRHCHREVYRIC</sequence>
<gene>
    <name evidence="1" type="ORF">Ddye_025649</name>
</gene>
<keyword evidence="2" id="KW-1185">Reference proteome</keyword>
<comment type="caution">
    <text evidence="1">The sequence shown here is derived from an EMBL/GenBank/DDBJ whole genome shotgun (WGS) entry which is preliminary data.</text>
</comment>
<protein>
    <submittedName>
        <fullName evidence="1">Uncharacterized protein</fullName>
    </submittedName>
</protein>
<dbReference type="EMBL" id="JANJYI010000008">
    <property type="protein sequence ID" value="KAK2637854.1"/>
    <property type="molecule type" value="Genomic_DNA"/>
</dbReference>
<proteinExistence type="predicted"/>